<sequence>MIKQSGIFLTSLSLVLSTNAFAYDLDLEYFESEDIALLKAAEKSSDNELLMKAASLLIEDSMYDENVDRGYEYMKKV</sequence>
<feature type="non-terminal residue" evidence="2">
    <location>
        <position position="77"/>
    </location>
</feature>
<gene>
    <name evidence="2" type="ORF">AB4566_11415</name>
</gene>
<evidence type="ECO:0000313" key="3">
    <source>
        <dbReference type="Proteomes" id="UP001570417"/>
    </source>
</evidence>
<dbReference type="EMBL" id="JBFRUW010000040">
    <property type="protein sequence ID" value="MFA0568883.1"/>
    <property type="molecule type" value="Genomic_DNA"/>
</dbReference>
<comment type="caution">
    <text evidence="2">The sequence shown here is derived from an EMBL/GenBank/DDBJ whole genome shotgun (WGS) entry which is preliminary data.</text>
</comment>
<keyword evidence="3" id="KW-1185">Reference proteome</keyword>
<organism evidence="2 3">
    <name type="scientific">Vibrio gallaecicus</name>
    <dbReference type="NCBI Taxonomy" id="552386"/>
    <lineage>
        <taxon>Bacteria</taxon>
        <taxon>Pseudomonadati</taxon>
        <taxon>Pseudomonadota</taxon>
        <taxon>Gammaproteobacteria</taxon>
        <taxon>Vibrionales</taxon>
        <taxon>Vibrionaceae</taxon>
        <taxon>Vibrio</taxon>
    </lineage>
</organism>
<accession>A0ABV4NBZ5</accession>
<keyword evidence="1" id="KW-0732">Signal</keyword>
<name>A0ABV4NBZ5_9VIBR</name>
<reference evidence="2 3" key="1">
    <citation type="journal article" date="2024" name="ISME J.">
        <title>Tailless and filamentous prophages are predominant in marine Vibrio.</title>
        <authorList>
            <person name="Steensen K."/>
            <person name="Seneca J."/>
            <person name="Bartlau N."/>
            <person name="Yu X.A."/>
            <person name="Hussain F.A."/>
            <person name="Polz M.F."/>
        </authorList>
    </citation>
    <scope>NUCLEOTIDE SEQUENCE [LARGE SCALE GENOMIC DNA]</scope>
    <source>
        <strain evidence="2 3">10N.222.51.A1</strain>
    </source>
</reference>
<evidence type="ECO:0000256" key="1">
    <source>
        <dbReference type="SAM" id="SignalP"/>
    </source>
</evidence>
<proteinExistence type="predicted"/>
<feature type="signal peptide" evidence="1">
    <location>
        <begin position="1"/>
        <end position="22"/>
    </location>
</feature>
<feature type="chain" id="PRO_5045847613" evidence="1">
    <location>
        <begin position="23"/>
        <end position="77"/>
    </location>
</feature>
<evidence type="ECO:0000313" key="2">
    <source>
        <dbReference type="EMBL" id="MFA0568883.1"/>
    </source>
</evidence>
<dbReference type="Proteomes" id="UP001570417">
    <property type="component" value="Unassembled WGS sequence"/>
</dbReference>
<protein>
    <submittedName>
        <fullName evidence="2">Sel1 repeat family protein</fullName>
    </submittedName>
</protein>